<evidence type="ECO:0000313" key="1">
    <source>
        <dbReference type="EMBL" id="GAA4153889.1"/>
    </source>
</evidence>
<accession>A0ABP7ZD47</accession>
<gene>
    <name evidence="1" type="ORF">GCM10022286_00820</name>
</gene>
<name>A0ABP7ZD47_9MICO</name>
<comment type="caution">
    <text evidence="1">The sequence shown here is derived from an EMBL/GenBank/DDBJ whole genome shotgun (WGS) entry which is preliminary data.</text>
</comment>
<keyword evidence="2" id="KW-1185">Reference proteome</keyword>
<dbReference type="EMBL" id="BAABBV010000001">
    <property type="protein sequence ID" value="GAA4153889.1"/>
    <property type="molecule type" value="Genomic_DNA"/>
</dbReference>
<proteinExistence type="predicted"/>
<evidence type="ECO:0000313" key="2">
    <source>
        <dbReference type="Proteomes" id="UP001415169"/>
    </source>
</evidence>
<sequence>MIAVNLRRSYPDVQNGSRTLEDVTLGNWAGVSDEAAARFGDVVIGVYGDEVVSAYDTTGWARVEEGRVRFDGVESVEFEKLIGQKPPVAPWTRGQARPVKYVDTDVVRTGEAAVEILEDGVRRAVVGDYTVTLDGDGGLTVEAPAGSAVHVVTAVR</sequence>
<reference evidence="1" key="1">
    <citation type="journal article" date="2014" name="Int. J. Syst. Evol. Microbiol.">
        <title>Complete genome of a new Firmicutes species belonging to the dominant human colonic microbiota ('Ruminococcus bicirculans') reveals two chromosomes and a selective capacity to utilize plant glucans.</title>
        <authorList>
            <consortium name="NISC Comparative Sequencing Program"/>
            <person name="Wegmann U."/>
            <person name="Louis P."/>
            <person name="Goesmann A."/>
            <person name="Henrissat B."/>
            <person name="Duncan S.H."/>
            <person name="Flint H.J."/>
        </authorList>
    </citation>
    <scope>NUCLEOTIDE SEQUENCE</scope>
    <source>
        <strain evidence="1">JCM 17590</strain>
    </source>
</reference>
<protein>
    <submittedName>
        <fullName evidence="1">Uncharacterized protein</fullName>
    </submittedName>
</protein>
<dbReference type="Proteomes" id="UP001415169">
    <property type="component" value="Unassembled WGS sequence"/>
</dbReference>
<reference evidence="1" key="2">
    <citation type="submission" date="2023-12" db="EMBL/GenBank/DDBJ databases">
        <authorList>
            <person name="Sun Q."/>
            <person name="Inoue M."/>
        </authorList>
    </citation>
    <scope>NUCLEOTIDE SEQUENCE</scope>
    <source>
        <strain evidence="1">JCM 17590</strain>
    </source>
</reference>
<dbReference type="RefSeq" id="WP_344789764.1">
    <property type="nucleotide sequence ID" value="NZ_BAABBV010000001.1"/>
</dbReference>
<organism evidence="1 2">
    <name type="scientific">Gryllotalpicola daejeonensis</name>
    <dbReference type="NCBI Taxonomy" id="993087"/>
    <lineage>
        <taxon>Bacteria</taxon>
        <taxon>Bacillati</taxon>
        <taxon>Actinomycetota</taxon>
        <taxon>Actinomycetes</taxon>
        <taxon>Micrococcales</taxon>
        <taxon>Microbacteriaceae</taxon>
        <taxon>Gryllotalpicola</taxon>
    </lineage>
</organism>